<dbReference type="Proteomes" id="UP001141552">
    <property type="component" value="Unassembled WGS sequence"/>
</dbReference>
<evidence type="ECO:0008006" key="4">
    <source>
        <dbReference type="Google" id="ProtNLM"/>
    </source>
</evidence>
<gene>
    <name evidence="2" type="ORF">Tsubulata_038942</name>
</gene>
<proteinExistence type="predicted"/>
<reference evidence="2" key="2">
    <citation type="journal article" date="2023" name="Plants (Basel)">
        <title>Annotation of the Turnera subulata (Passifloraceae) Draft Genome Reveals the S-Locus Evolved after the Divergence of Turneroideae from Passifloroideae in a Stepwise Manner.</title>
        <authorList>
            <person name="Henning P.M."/>
            <person name="Roalson E.H."/>
            <person name="Mir W."/>
            <person name="McCubbin A.G."/>
            <person name="Shore J.S."/>
        </authorList>
    </citation>
    <scope>NUCLEOTIDE SEQUENCE</scope>
    <source>
        <strain evidence="2">F60SS</strain>
    </source>
</reference>
<dbReference type="EMBL" id="JAKUCV010004236">
    <property type="protein sequence ID" value="KAJ4836074.1"/>
    <property type="molecule type" value="Genomic_DNA"/>
</dbReference>
<reference evidence="2" key="1">
    <citation type="submission" date="2022-02" db="EMBL/GenBank/DDBJ databases">
        <authorList>
            <person name="Henning P.M."/>
            <person name="McCubbin A.G."/>
            <person name="Shore J.S."/>
        </authorList>
    </citation>
    <scope>NUCLEOTIDE SEQUENCE</scope>
    <source>
        <strain evidence="2">F60SS</strain>
        <tissue evidence="2">Leaves</tissue>
    </source>
</reference>
<accession>A0A9Q0FQV1</accession>
<evidence type="ECO:0000256" key="1">
    <source>
        <dbReference type="SAM" id="SignalP"/>
    </source>
</evidence>
<organism evidence="2 3">
    <name type="scientific">Turnera subulata</name>
    <dbReference type="NCBI Taxonomy" id="218843"/>
    <lineage>
        <taxon>Eukaryota</taxon>
        <taxon>Viridiplantae</taxon>
        <taxon>Streptophyta</taxon>
        <taxon>Embryophyta</taxon>
        <taxon>Tracheophyta</taxon>
        <taxon>Spermatophyta</taxon>
        <taxon>Magnoliopsida</taxon>
        <taxon>eudicotyledons</taxon>
        <taxon>Gunneridae</taxon>
        <taxon>Pentapetalae</taxon>
        <taxon>rosids</taxon>
        <taxon>fabids</taxon>
        <taxon>Malpighiales</taxon>
        <taxon>Passifloraceae</taxon>
        <taxon>Turnera</taxon>
    </lineage>
</organism>
<feature type="signal peptide" evidence="1">
    <location>
        <begin position="1"/>
        <end position="18"/>
    </location>
</feature>
<protein>
    <recommendedName>
        <fullName evidence="4">Secreted protein</fullName>
    </recommendedName>
</protein>
<name>A0A9Q0FQV1_9ROSI</name>
<evidence type="ECO:0000313" key="2">
    <source>
        <dbReference type="EMBL" id="KAJ4836074.1"/>
    </source>
</evidence>
<keyword evidence="3" id="KW-1185">Reference proteome</keyword>
<keyword evidence="1" id="KW-0732">Signal</keyword>
<evidence type="ECO:0000313" key="3">
    <source>
        <dbReference type="Proteomes" id="UP001141552"/>
    </source>
</evidence>
<comment type="caution">
    <text evidence="2">The sequence shown here is derived from an EMBL/GenBank/DDBJ whole genome shotgun (WGS) entry which is preliminary data.</text>
</comment>
<feature type="chain" id="PRO_5040451669" description="Secreted protein" evidence="1">
    <location>
        <begin position="19"/>
        <end position="109"/>
    </location>
</feature>
<dbReference type="AlphaFoldDB" id="A0A9Q0FQV1"/>
<sequence length="109" mass="11649">MVAVASILIPAAAASASAICPPSRLSQLMALAIWSLVVRGRREVTKVDSYLGISNDVQACVEPQADVREYASATDNQVASSALFELQSKILESHMIMIGHLGFVPIYCN</sequence>